<keyword evidence="5" id="KW-1185">Reference proteome</keyword>
<evidence type="ECO:0000259" key="3">
    <source>
        <dbReference type="PROSITE" id="PS51186"/>
    </source>
</evidence>
<dbReference type="Pfam" id="PF00583">
    <property type="entry name" value="Acetyltransf_1"/>
    <property type="match status" value="1"/>
</dbReference>
<dbReference type="CDD" id="cd04301">
    <property type="entry name" value="NAT_SF"/>
    <property type="match status" value="1"/>
</dbReference>
<dbReference type="Proteomes" id="UP000092484">
    <property type="component" value="Unassembled WGS sequence"/>
</dbReference>
<dbReference type="InterPro" id="IPR000182">
    <property type="entry name" value="GNAT_dom"/>
</dbReference>
<comment type="caution">
    <text evidence="4">The sequence shown here is derived from an EMBL/GenBank/DDBJ whole genome shotgun (WGS) entry which is preliminary data.</text>
</comment>
<dbReference type="Gene3D" id="3.40.630.30">
    <property type="match status" value="1"/>
</dbReference>
<dbReference type="AlphaFoldDB" id="A0A1A7BI25"/>
<dbReference type="InterPro" id="IPR050832">
    <property type="entry name" value="Bact_Acetyltransf"/>
</dbReference>
<evidence type="ECO:0000313" key="4">
    <source>
        <dbReference type="EMBL" id="OBV12134.1"/>
    </source>
</evidence>
<dbReference type="PATRIC" id="fig|1300349.4.peg.262"/>
<dbReference type="EMBL" id="LZYB01000001">
    <property type="protein sequence ID" value="OBV12134.1"/>
    <property type="molecule type" value="Genomic_DNA"/>
</dbReference>
<keyword evidence="1 4" id="KW-0808">Transferase</keyword>
<dbReference type="RefSeq" id="WP_068862014.1">
    <property type="nucleotide sequence ID" value="NZ_LZYB01000001.1"/>
</dbReference>
<dbReference type="SUPFAM" id="SSF55729">
    <property type="entry name" value="Acyl-CoA N-acyltransferases (Nat)"/>
    <property type="match status" value="1"/>
</dbReference>
<feature type="domain" description="N-acetyltransferase" evidence="3">
    <location>
        <begin position="1"/>
        <end position="152"/>
    </location>
</feature>
<gene>
    <name evidence="4" type="ORF">I603_0265</name>
</gene>
<organism evidence="4 5">
    <name type="scientific">Erythrobacter dokdonensis DSW-74</name>
    <dbReference type="NCBI Taxonomy" id="1300349"/>
    <lineage>
        <taxon>Bacteria</taxon>
        <taxon>Pseudomonadati</taxon>
        <taxon>Pseudomonadota</taxon>
        <taxon>Alphaproteobacteria</taxon>
        <taxon>Sphingomonadales</taxon>
        <taxon>Erythrobacteraceae</taxon>
        <taxon>Erythrobacter/Porphyrobacter group</taxon>
        <taxon>Erythrobacter</taxon>
    </lineage>
</organism>
<evidence type="ECO:0000256" key="2">
    <source>
        <dbReference type="ARBA" id="ARBA00023315"/>
    </source>
</evidence>
<dbReference type="InterPro" id="IPR016181">
    <property type="entry name" value="Acyl_CoA_acyltransferase"/>
</dbReference>
<dbReference type="GO" id="GO:0016747">
    <property type="term" value="F:acyltransferase activity, transferring groups other than amino-acyl groups"/>
    <property type="evidence" value="ECO:0007669"/>
    <property type="project" value="InterPro"/>
</dbReference>
<evidence type="ECO:0000313" key="5">
    <source>
        <dbReference type="Proteomes" id="UP000092484"/>
    </source>
</evidence>
<protein>
    <submittedName>
        <fullName evidence="4">Acetyltransferase</fullName>
    </submittedName>
</protein>
<dbReference type="PANTHER" id="PTHR43877">
    <property type="entry name" value="AMINOALKYLPHOSPHONATE N-ACETYLTRANSFERASE-RELATED-RELATED"/>
    <property type="match status" value="1"/>
</dbReference>
<name>A0A1A7BI25_9SPHN</name>
<reference evidence="4 5" key="1">
    <citation type="submission" date="2016-06" db="EMBL/GenBank/DDBJ databases">
        <title>Genome sequence of Porphyrobacter dokdonensis DSW-74.</title>
        <authorList>
            <person name="Kim J.F."/>
            <person name="Song J.Y."/>
        </authorList>
    </citation>
    <scope>NUCLEOTIDE SEQUENCE [LARGE SCALE GENOMIC DNA]</scope>
    <source>
        <strain evidence="4 5">DSW-74</strain>
    </source>
</reference>
<sequence>MTLRPLLVDRIMAVMGAAFDPAYGEAWNRRQVADALALPSTHALVVDADGAFIADGDATARAPAGFVLSRHVLDEEELLLIAVVPGARRRGIAVTLIKGLIDAARERGINRIYLEMRRGNPALHLYRKMGFDPIGERRNYYRMANGERIDAITFGRSI</sequence>
<keyword evidence="2" id="KW-0012">Acyltransferase</keyword>
<evidence type="ECO:0000256" key="1">
    <source>
        <dbReference type="ARBA" id="ARBA00022679"/>
    </source>
</evidence>
<dbReference type="PROSITE" id="PS51186">
    <property type="entry name" value="GNAT"/>
    <property type="match status" value="1"/>
</dbReference>
<dbReference type="STRING" id="1300349.I603_0265"/>
<accession>A0A1A7BI25</accession>
<proteinExistence type="predicted"/>